<evidence type="ECO:0000313" key="2">
    <source>
        <dbReference type="EMBL" id="MFC7337547.1"/>
    </source>
</evidence>
<accession>A0ABW2L7V8</accession>
<comment type="caution">
    <text evidence="2">The sequence shown here is derived from an EMBL/GenBank/DDBJ whole genome shotgun (WGS) entry which is preliminary data.</text>
</comment>
<evidence type="ECO:0000313" key="3">
    <source>
        <dbReference type="Proteomes" id="UP001596472"/>
    </source>
</evidence>
<proteinExistence type="predicted"/>
<dbReference type="InterPro" id="IPR014044">
    <property type="entry name" value="CAP_dom"/>
</dbReference>
<dbReference type="InterPro" id="IPR008969">
    <property type="entry name" value="CarboxyPept-like_regulatory"/>
</dbReference>
<dbReference type="SUPFAM" id="SSF55797">
    <property type="entry name" value="PR-1-like"/>
    <property type="match status" value="1"/>
</dbReference>
<dbReference type="EMBL" id="JBHTBS010000004">
    <property type="protein sequence ID" value="MFC7337547.1"/>
    <property type="molecule type" value="Genomic_DNA"/>
</dbReference>
<evidence type="ECO:0000259" key="1">
    <source>
        <dbReference type="Pfam" id="PF00188"/>
    </source>
</evidence>
<dbReference type="Gene3D" id="2.60.40.1120">
    <property type="entry name" value="Carboxypeptidase-like, regulatory domain"/>
    <property type="match status" value="1"/>
</dbReference>
<gene>
    <name evidence="2" type="ORF">ACFQY0_10195</name>
</gene>
<dbReference type="RefSeq" id="WP_379711930.1">
    <property type="nucleotide sequence ID" value="NZ_JBHTBS010000004.1"/>
</dbReference>
<dbReference type="PANTHER" id="PTHR31157">
    <property type="entry name" value="SCP DOMAIN-CONTAINING PROTEIN"/>
    <property type="match status" value="1"/>
</dbReference>
<sequence>MVKLLPLFLLVLLPRVEAEVYSIGDPTADEQYLVELINRARANPEAEGILLAETEDPAILYAISYFGVSLDQFKSEMAAIPPKPPLAINPILTSVARGHSEYMFSIGQQTHIDGSGLAWNLRGEAAGYTDNLVVENITDSSESNDYGHASFEIDWGEGGSGGMQLGRPHRISIHYDNLKEVGVGVSYGSKVTEGGRAVGPQQITQDFGLGPAGMVFITGVVYADINENDFYDPGEGIGGVEVLVEGSENSGITASSGGYAVPVPEGNATYELTFLAPGIQSQASAVVSGENVKVDLVLEDTAAAVVGTTAPAVGIPTVYQVSPVPGATSYEWQKLVESPALNDSAEDLSRVTTTGSDEFSMLATDVKYEGSSSYHLFHDDYSDRALTYQAGFKVGAEGAISFQSRLVYALEGEVAKVQVSDDGGNSWSTVWSQAGSQGLGDVDFQLRSVSLSEFSGKEVRLRFLFDFLSGAIYGYPIGQPIGWYVDAIQFTDITTLSGEMISSVDADGTFEFEAESPGDFVLAARPLFPGRTGTFGPLLAVEASVQNSYAAYASAQEAAFDLPASSILNNPEGDANDDGVANVMAYAMGLSPMDPACHLVPRAEEIDGQLVIHYTTHPSRTDLSYGAEAATGLEGWVSPGEPGAPEGFSDQILSSEGNTVNRRAALSIGATSAAFMRMNASLK</sequence>
<dbReference type="Gene3D" id="3.40.33.10">
    <property type="entry name" value="CAP"/>
    <property type="match status" value="1"/>
</dbReference>
<dbReference type="InterPro" id="IPR035940">
    <property type="entry name" value="CAP_sf"/>
</dbReference>
<keyword evidence="3" id="KW-1185">Reference proteome</keyword>
<dbReference type="Pfam" id="PF00188">
    <property type="entry name" value="CAP"/>
    <property type="match status" value="1"/>
</dbReference>
<name>A0ABW2L7V8_9BACT</name>
<dbReference type="PANTHER" id="PTHR31157:SF1">
    <property type="entry name" value="SCP DOMAIN-CONTAINING PROTEIN"/>
    <property type="match status" value="1"/>
</dbReference>
<feature type="domain" description="SCP" evidence="1">
    <location>
        <begin position="83"/>
        <end position="191"/>
    </location>
</feature>
<reference evidence="3" key="1">
    <citation type="journal article" date="2019" name="Int. J. Syst. Evol. Microbiol.">
        <title>The Global Catalogue of Microorganisms (GCM) 10K type strain sequencing project: providing services to taxonomists for standard genome sequencing and annotation.</title>
        <authorList>
            <consortium name="The Broad Institute Genomics Platform"/>
            <consortium name="The Broad Institute Genome Sequencing Center for Infectious Disease"/>
            <person name="Wu L."/>
            <person name="Ma J."/>
        </authorList>
    </citation>
    <scope>NUCLEOTIDE SEQUENCE [LARGE SCALE GENOMIC DNA]</scope>
    <source>
        <strain evidence="3">CGMCC 4.1467</strain>
    </source>
</reference>
<protein>
    <submittedName>
        <fullName evidence="2">CAP domain-containing protein</fullName>
    </submittedName>
</protein>
<organism evidence="2 3">
    <name type="scientific">Haloferula chungangensis</name>
    <dbReference type="NCBI Taxonomy" id="1048331"/>
    <lineage>
        <taxon>Bacteria</taxon>
        <taxon>Pseudomonadati</taxon>
        <taxon>Verrucomicrobiota</taxon>
        <taxon>Verrucomicrobiia</taxon>
        <taxon>Verrucomicrobiales</taxon>
        <taxon>Verrucomicrobiaceae</taxon>
        <taxon>Haloferula</taxon>
    </lineage>
</organism>
<dbReference type="SUPFAM" id="SSF49464">
    <property type="entry name" value="Carboxypeptidase regulatory domain-like"/>
    <property type="match status" value="1"/>
</dbReference>
<dbReference type="Proteomes" id="UP001596472">
    <property type="component" value="Unassembled WGS sequence"/>
</dbReference>
<dbReference type="CDD" id="cd05379">
    <property type="entry name" value="CAP_bacterial"/>
    <property type="match status" value="1"/>
</dbReference>